<accession>A0ABV7TAM1</accession>
<proteinExistence type="predicted"/>
<name>A0ABV7TAM1_9RHOB</name>
<evidence type="ECO:0008006" key="6">
    <source>
        <dbReference type="Google" id="ProtNLM"/>
    </source>
</evidence>
<dbReference type="EMBL" id="JBHRXI010000001">
    <property type="protein sequence ID" value="MFC3612191.1"/>
    <property type="molecule type" value="Genomic_DNA"/>
</dbReference>
<protein>
    <recommendedName>
        <fullName evidence="6">Secreted protein</fullName>
    </recommendedName>
</protein>
<evidence type="ECO:0000256" key="3">
    <source>
        <dbReference type="SAM" id="SignalP"/>
    </source>
</evidence>
<evidence type="ECO:0000256" key="2">
    <source>
        <dbReference type="SAM" id="Phobius"/>
    </source>
</evidence>
<dbReference type="RefSeq" id="WP_386733383.1">
    <property type="nucleotide sequence ID" value="NZ_JBHRXI010000001.1"/>
</dbReference>
<dbReference type="Proteomes" id="UP001595629">
    <property type="component" value="Unassembled WGS sequence"/>
</dbReference>
<gene>
    <name evidence="4" type="ORF">ACFORG_00340</name>
</gene>
<keyword evidence="2" id="KW-0812">Transmembrane</keyword>
<evidence type="ECO:0000313" key="5">
    <source>
        <dbReference type="Proteomes" id="UP001595629"/>
    </source>
</evidence>
<reference evidence="5" key="1">
    <citation type="journal article" date="2019" name="Int. J. Syst. Evol. Microbiol.">
        <title>The Global Catalogue of Microorganisms (GCM) 10K type strain sequencing project: providing services to taxonomists for standard genome sequencing and annotation.</title>
        <authorList>
            <consortium name="The Broad Institute Genomics Platform"/>
            <consortium name="The Broad Institute Genome Sequencing Center for Infectious Disease"/>
            <person name="Wu L."/>
            <person name="Ma J."/>
        </authorList>
    </citation>
    <scope>NUCLEOTIDE SEQUENCE [LARGE SCALE GENOMIC DNA]</scope>
    <source>
        <strain evidence="5">KCTC 42911</strain>
    </source>
</reference>
<organism evidence="4 5">
    <name type="scientific">Lutimaribacter marinistellae</name>
    <dbReference type="NCBI Taxonomy" id="1820329"/>
    <lineage>
        <taxon>Bacteria</taxon>
        <taxon>Pseudomonadati</taxon>
        <taxon>Pseudomonadota</taxon>
        <taxon>Alphaproteobacteria</taxon>
        <taxon>Rhodobacterales</taxon>
        <taxon>Roseobacteraceae</taxon>
        <taxon>Lutimaribacter</taxon>
    </lineage>
</organism>
<keyword evidence="2" id="KW-1133">Transmembrane helix</keyword>
<feature type="region of interest" description="Disordered" evidence="1">
    <location>
        <begin position="52"/>
        <end position="82"/>
    </location>
</feature>
<sequence length="158" mass="18006">MHRKFIALVVSTAIAITGLSAAPARAADPHDILGGLAALAILGAAINHYDKKRERERARSYQPPVTRNHSYHDQPGPRLPAKKLPDRVRQYDLPSQCLRQVDSYRRGPVLGSRCLQRNYAWADRLPRSCEVDVRMGDRFRRAYDTRCLRQQGYRVVVD</sequence>
<evidence type="ECO:0000313" key="4">
    <source>
        <dbReference type="EMBL" id="MFC3612191.1"/>
    </source>
</evidence>
<keyword evidence="2" id="KW-0472">Membrane</keyword>
<comment type="caution">
    <text evidence="4">The sequence shown here is derived from an EMBL/GenBank/DDBJ whole genome shotgun (WGS) entry which is preliminary data.</text>
</comment>
<feature type="chain" id="PRO_5045259196" description="Secreted protein" evidence="3">
    <location>
        <begin position="27"/>
        <end position="158"/>
    </location>
</feature>
<feature type="signal peptide" evidence="3">
    <location>
        <begin position="1"/>
        <end position="26"/>
    </location>
</feature>
<keyword evidence="3" id="KW-0732">Signal</keyword>
<keyword evidence="5" id="KW-1185">Reference proteome</keyword>
<evidence type="ECO:0000256" key="1">
    <source>
        <dbReference type="SAM" id="MobiDB-lite"/>
    </source>
</evidence>
<feature type="transmembrane region" description="Helical" evidence="2">
    <location>
        <begin position="31"/>
        <end position="49"/>
    </location>
</feature>